<evidence type="ECO:0000313" key="6">
    <source>
        <dbReference type="Proteomes" id="UP000320475"/>
    </source>
</evidence>
<feature type="region of interest" description="Disordered" evidence="1">
    <location>
        <begin position="104"/>
        <end position="128"/>
    </location>
</feature>
<organism evidence="4 6">
    <name type="scientific">Synchytrium endobioticum</name>
    <dbReference type="NCBI Taxonomy" id="286115"/>
    <lineage>
        <taxon>Eukaryota</taxon>
        <taxon>Fungi</taxon>
        <taxon>Fungi incertae sedis</taxon>
        <taxon>Chytridiomycota</taxon>
        <taxon>Chytridiomycota incertae sedis</taxon>
        <taxon>Chytridiomycetes</taxon>
        <taxon>Synchytriales</taxon>
        <taxon>Synchytriaceae</taxon>
        <taxon>Synchytrium</taxon>
    </lineage>
</organism>
<evidence type="ECO:0000256" key="2">
    <source>
        <dbReference type="SAM" id="Phobius"/>
    </source>
</evidence>
<feature type="transmembrane region" description="Helical" evidence="2">
    <location>
        <begin position="154"/>
        <end position="178"/>
    </location>
</feature>
<dbReference type="Proteomes" id="UP000317494">
    <property type="component" value="Unassembled WGS sequence"/>
</dbReference>
<dbReference type="EMBL" id="QEAN01000253">
    <property type="protein sequence ID" value="TPX41885.1"/>
    <property type="molecule type" value="Genomic_DNA"/>
</dbReference>
<keyword evidence="2" id="KW-1133">Transmembrane helix</keyword>
<sequence length="282" mass="31451">MLTTSSHHQTVNQVSYHPSPHHAAISTHNCYIDRLLGVPPKHDTLLLISEGRQNALPDDIIASCPSRLLGLFGLQCDSLQSQLRTVKAPKNLSQELKFHHQLKKRFDPDAPTPSNDALQQPRRETAPRTRVTRVVAARFTSLDDYLAMLSNVPLYYGALLLACVGIYCAFGGISNFMFLKPSTSSLREHLRLFISMLMLFGSFIMAKLAYQRLEQVQTIMRGPHTFTMGPRPDRGGQNSGEGYRLEDGPLANLDRRRSVAPAPRGSGGNSPASSNRDLRRRY</sequence>
<dbReference type="VEuPathDB" id="FungiDB:SeMB42_g05367"/>
<feature type="compositionally biased region" description="Basic and acidic residues" evidence="1">
    <location>
        <begin position="243"/>
        <end position="257"/>
    </location>
</feature>
<evidence type="ECO:0000313" key="4">
    <source>
        <dbReference type="EMBL" id="TPX46917.1"/>
    </source>
</evidence>
<feature type="transmembrane region" description="Helical" evidence="2">
    <location>
        <begin position="190"/>
        <end position="210"/>
    </location>
</feature>
<name>A0A507D6I7_9FUNG</name>
<evidence type="ECO:0000256" key="1">
    <source>
        <dbReference type="SAM" id="MobiDB-lite"/>
    </source>
</evidence>
<reference evidence="5 6" key="1">
    <citation type="journal article" date="2019" name="Sci. Rep.">
        <title>Comparative genomics of chytrid fungi reveal insights into the obligate biotrophic and pathogenic lifestyle of Synchytrium endobioticum.</title>
        <authorList>
            <person name="van de Vossenberg B.T.L.H."/>
            <person name="Warris S."/>
            <person name="Nguyen H.D.T."/>
            <person name="van Gent-Pelzer M.P.E."/>
            <person name="Joly D.L."/>
            <person name="van de Geest H.C."/>
            <person name="Bonants P.J.M."/>
            <person name="Smith D.S."/>
            <person name="Levesque C.A."/>
            <person name="van der Lee T.A.J."/>
        </authorList>
    </citation>
    <scope>NUCLEOTIDE SEQUENCE [LARGE SCALE GENOMIC DNA]</scope>
    <source>
        <strain evidence="4 6">LEV6574</strain>
        <strain evidence="3 5">MB42</strain>
    </source>
</reference>
<proteinExistence type="predicted"/>
<dbReference type="Proteomes" id="UP000320475">
    <property type="component" value="Unassembled WGS sequence"/>
</dbReference>
<comment type="caution">
    <text evidence="4">The sequence shown here is derived from an EMBL/GenBank/DDBJ whole genome shotgun (WGS) entry which is preliminary data.</text>
</comment>
<keyword evidence="2" id="KW-0472">Membrane</keyword>
<keyword evidence="5" id="KW-1185">Reference proteome</keyword>
<protein>
    <submittedName>
        <fullName evidence="4">Uncharacterized protein</fullName>
    </submittedName>
</protein>
<dbReference type="AlphaFoldDB" id="A0A507D6I7"/>
<evidence type="ECO:0000313" key="5">
    <source>
        <dbReference type="Proteomes" id="UP000317494"/>
    </source>
</evidence>
<keyword evidence="2" id="KW-0812">Transmembrane</keyword>
<evidence type="ECO:0000313" key="3">
    <source>
        <dbReference type="EMBL" id="TPX41885.1"/>
    </source>
</evidence>
<gene>
    <name evidence="4" type="ORF">SeLEV6574_g02945</name>
    <name evidence="3" type="ORF">SeMB42_g05367</name>
</gene>
<accession>A0A507D6I7</accession>
<dbReference type="EMBL" id="QEAM01000090">
    <property type="protein sequence ID" value="TPX46917.1"/>
    <property type="molecule type" value="Genomic_DNA"/>
</dbReference>
<feature type="region of interest" description="Disordered" evidence="1">
    <location>
        <begin position="223"/>
        <end position="282"/>
    </location>
</feature>